<reference evidence="6 7" key="1">
    <citation type="submission" date="2019-06" db="EMBL/GenBank/DDBJ databases">
        <authorList>
            <person name="Broberg M."/>
        </authorList>
    </citation>
    <scope>NUCLEOTIDE SEQUENCE [LARGE SCALE GENOMIC DNA]</scope>
</reference>
<dbReference type="CDD" id="cd12148">
    <property type="entry name" value="fungal_TF_MHR"/>
    <property type="match status" value="1"/>
</dbReference>
<evidence type="ECO:0000256" key="3">
    <source>
        <dbReference type="ARBA" id="ARBA00023015"/>
    </source>
</evidence>
<dbReference type="EMBL" id="CABFNS010000707">
    <property type="protein sequence ID" value="VUC23440.1"/>
    <property type="molecule type" value="Genomic_DNA"/>
</dbReference>
<keyword evidence="2" id="KW-0479">Metal-binding</keyword>
<evidence type="ECO:0000313" key="6">
    <source>
        <dbReference type="EMBL" id="VUC23440.1"/>
    </source>
</evidence>
<dbReference type="PANTHER" id="PTHR47338">
    <property type="entry name" value="ZN(II)2CYS6 TRANSCRIPTION FACTOR (EUROFUNG)-RELATED"/>
    <property type="match status" value="1"/>
</dbReference>
<name>A0ABY6TXP3_BIOOC</name>
<evidence type="ECO:0000313" key="7">
    <source>
        <dbReference type="Proteomes" id="UP000766486"/>
    </source>
</evidence>
<evidence type="ECO:0008006" key="8">
    <source>
        <dbReference type="Google" id="ProtNLM"/>
    </source>
</evidence>
<evidence type="ECO:0000256" key="4">
    <source>
        <dbReference type="ARBA" id="ARBA00023163"/>
    </source>
</evidence>
<comment type="subcellular location">
    <subcellularLocation>
        <location evidence="1">Nucleus</location>
    </subcellularLocation>
</comment>
<organism evidence="6 7">
    <name type="scientific">Bionectria ochroleuca</name>
    <name type="common">Gliocladium roseum</name>
    <dbReference type="NCBI Taxonomy" id="29856"/>
    <lineage>
        <taxon>Eukaryota</taxon>
        <taxon>Fungi</taxon>
        <taxon>Dikarya</taxon>
        <taxon>Ascomycota</taxon>
        <taxon>Pezizomycotina</taxon>
        <taxon>Sordariomycetes</taxon>
        <taxon>Hypocreomycetidae</taxon>
        <taxon>Hypocreales</taxon>
        <taxon>Bionectriaceae</taxon>
        <taxon>Clonostachys</taxon>
    </lineage>
</organism>
<evidence type="ECO:0000256" key="2">
    <source>
        <dbReference type="ARBA" id="ARBA00022723"/>
    </source>
</evidence>
<evidence type="ECO:0000256" key="1">
    <source>
        <dbReference type="ARBA" id="ARBA00004123"/>
    </source>
</evidence>
<gene>
    <name evidence="6" type="ORF">CLO192961_LOCUS117796</name>
</gene>
<keyword evidence="7" id="KW-1185">Reference proteome</keyword>
<keyword evidence="3" id="KW-0805">Transcription regulation</keyword>
<keyword evidence="4" id="KW-0804">Transcription</keyword>
<accession>A0ABY6TXP3</accession>
<protein>
    <recommendedName>
        <fullName evidence="8">Transcription factor domain-containing protein</fullName>
    </recommendedName>
</protein>
<dbReference type="PANTHER" id="PTHR47338:SF7">
    <property type="entry name" value="ZN(II)2CYS6 TRANSCRIPTION FACTOR (EUROFUNG)"/>
    <property type="match status" value="1"/>
</dbReference>
<sequence>MIASALRFASEPTPENLTKADAWADAAIGAVLPRVYQGFGVIQLMVSEALRRVAWSTFYFDTVIDGGRYGFHTLDERALRLQLPCDEDRFLGNEATITEPLCPDPINVDEVGTNDQRIERAPLGISAYLIRAAAARRRALFLAFRVSHKEDTEEKLSGELIALEADVQRVITALPKRLHLTSDSFFLHREHLTTFILLHVLRHNLFIIIGRASLQIYQRDISKADLIPQVRQKRISHALPIASLLSEGLKAGIAFDPQLGVHAYVALEILLFEPRRLAETDSLVNSKSPEITEALPTLLTVIRNLAARSEFIKHLSSTLKLSTGCYDANARTSSMKRTLPLSEGNEYQILGQETAEFDFREFRWAKIERLRRGAKYSAHAGRDEDLLEYNVGAGTAAPSIAPSPRLDAIDVDKSLKQPSTAHSPAVGQLSLETLDMAVPQVMSVDGMSQADPKWTGPADMNGENGQAFSLDWAWLLGELEPQWDQGRDPTLFWS</sequence>
<evidence type="ECO:0000256" key="5">
    <source>
        <dbReference type="ARBA" id="ARBA00023242"/>
    </source>
</evidence>
<keyword evidence="5" id="KW-0539">Nucleus</keyword>
<dbReference type="InterPro" id="IPR050815">
    <property type="entry name" value="TF_fung"/>
</dbReference>
<dbReference type="Proteomes" id="UP000766486">
    <property type="component" value="Unassembled WGS sequence"/>
</dbReference>
<proteinExistence type="predicted"/>
<comment type="caution">
    <text evidence="6">The sequence shown here is derived from an EMBL/GenBank/DDBJ whole genome shotgun (WGS) entry which is preliminary data.</text>
</comment>